<evidence type="ECO:0000313" key="4">
    <source>
        <dbReference type="EMBL" id="HIU95950.1"/>
    </source>
</evidence>
<protein>
    <submittedName>
        <fullName evidence="4">Polysaccharide deacetylase family protein</fullName>
    </submittedName>
</protein>
<dbReference type="Gene3D" id="2.70.70.10">
    <property type="entry name" value="Glucose Permease (Domain IIA)"/>
    <property type="match status" value="1"/>
</dbReference>
<dbReference type="CDD" id="cd12797">
    <property type="entry name" value="M23_peptidase"/>
    <property type="match status" value="1"/>
</dbReference>
<dbReference type="SUPFAM" id="SSF88713">
    <property type="entry name" value="Glycoside hydrolase/deacetylase"/>
    <property type="match status" value="1"/>
</dbReference>
<dbReference type="GO" id="GO:0005975">
    <property type="term" value="P:carbohydrate metabolic process"/>
    <property type="evidence" value="ECO:0007669"/>
    <property type="project" value="InterPro"/>
</dbReference>
<dbReference type="EMBL" id="DVOB01000099">
    <property type="protein sequence ID" value="HIU95950.1"/>
    <property type="molecule type" value="Genomic_DNA"/>
</dbReference>
<feature type="signal peptide" evidence="2">
    <location>
        <begin position="1"/>
        <end position="32"/>
    </location>
</feature>
<evidence type="ECO:0000256" key="1">
    <source>
        <dbReference type="ARBA" id="ARBA00022729"/>
    </source>
</evidence>
<dbReference type="Proteomes" id="UP000824130">
    <property type="component" value="Unassembled WGS sequence"/>
</dbReference>
<keyword evidence="1 2" id="KW-0732">Signal</keyword>
<dbReference type="InterPro" id="IPR011055">
    <property type="entry name" value="Dup_hybrid_motif"/>
</dbReference>
<feature type="domain" description="NodB homology" evidence="3">
    <location>
        <begin position="423"/>
        <end position="608"/>
    </location>
</feature>
<reference evidence="4" key="2">
    <citation type="journal article" date="2021" name="PeerJ">
        <title>Extensive microbial diversity within the chicken gut microbiome revealed by metagenomics and culture.</title>
        <authorList>
            <person name="Gilroy R."/>
            <person name="Ravi A."/>
            <person name="Getino M."/>
            <person name="Pursley I."/>
            <person name="Horton D.L."/>
            <person name="Alikhan N.F."/>
            <person name="Baker D."/>
            <person name="Gharbi K."/>
            <person name="Hall N."/>
            <person name="Watson M."/>
            <person name="Adriaenssens E.M."/>
            <person name="Foster-Nyarko E."/>
            <person name="Jarju S."/>
            <person name="Secka A."/>
            <person name="Antonio M."/>
            <person name="Oren A."/>
            <person name="Chaudhuri R.R."/>
            <person name="La Ragione R."/>
            <person name="Hildebrand F."/>
            <person name="Pallen M.J."/>
        </authorList>
    </citation>
    <scope>NUCLEOTIDE SEQUENCE</scope>
    <source>
        <strain evidence="4">ChiSjej4B22-8349</strain>
    </source>
</reference>
<gene>
    <name evidence="4" type="ORF">IAD25_04475</name>
</gene>
<evidence type="ECO:0000313" key="5">
    <source>
        <dbReference type="Proteomes" id="UP000824130"/>
    </source>
</evidence>
<dbReference type="PROSITE" id="PS51677">
    <property type="entry name" value="NODB"/>
    <property type="match status" value="1"/>
</dbReference>
<name>A0A9D1SUL4_9FIRM</name>
<dbReference type="InterPro" id="IPR016047">
    <property type="entry name" value="M23ase_b-sheet_dom"/>
</dbReference>
<proteinExistence type="predicted"/>
<dbReference type="Pfam" id="PF01522">
    <property type="entry name" value="Polysacc_deac_1"/>
    <property type="match status" value="1"/>
</dbReference>
<dbReference type="InterPro" id="IPR051398">
    <property type="entry name" value="Polysacch_Deacetylase"/>
</dbReference>
<evidence type="ECO:0000259" key="3">
    <source>
        <dbReference type="PROSITE" id="PS51677"/>
    </source>
</evidence>
<dbReference type="InterPro" id="IPR002509">
    <property type="entry name" value="NODB_dom"/>
</dbReference>
<organism evidence="4 5">
    <name type="scientific">Candidatus Allocopromorpha excrementipullorum</name>
    <dbReference type="NCBI Taxonomy" id="2840743"/>
    <lineage>
        <taxon>Bacteria</taxon>
        <taxon>Bacillati</taxon>
        <taxon>Bacillota</taxon>
        <taxon>Clostridia</taxon>
        <taxon>Eubacteriales</taxon>
        <taxon>Eubacteriaceae</taxon>
        <taxon>Eubacteriaceae incertae sedis</taxon>
        <taxon>Candidatus Allocopromorpha</taxon>
    </lineage>
</organism>
<dbReference type="AlphaFoldDB" id="A0A9D1SUL4"/>
<feature type="chain" id="PRO_5038971975" evidence="2">
    <location>
        <begin position="33"/>
        <end position="608"/>
    </location>
</feature>
<dbReference type="GO" id="GO:0016810">
    <property type="term" value="F:hydrolase activity, acting on carbon-nitrogen (but not peptide) bonds"/>
    <property type="evidence" value="ECO:0007669"/>
    <property type="project" value="InterPro"/>
</dbReference>
<dbReference type="SUPFAM" id="SSF51261">
    <property type="entry name" value="Duplicated hybrid motif"/>
    <property type="match status" value="1"/>
</dbReference>
<accession>A0A9D1SUL4</accession>
<dbReference type="PANTHER" id="PTHR34216">
    <property type="match status" value="1"/>
</dbReference>
<dbReference type="Gene3D" id="3.20.20.370">
    <property type="entry name" value="Glycoside hydrolase/deacetylase"/>
    <property type="match status" value="1"/>
</dbReference>
<dbReference type="Pfam" id="PF01551">
    <property type="entry name" value="Peptidase_M23"/>
    <property type="match status" value="1"/>
</dbReference>
<dbReference type="CDD" id="cd10918">
    <property type="entry name" value="CE4_NodB_like_5s_6s"/>
    <property type="match status" value="1"/>
</dbReference>
<evidence type="ECO:0000256" key="2">
    <source>
        <dbReference type="SAM" id="SignalP"/>
    </source>
</evidence>
<reference evidence="4" key="1">
    <citation type="submission" date="2020-10" db="EMBL/GenBank/DDBJ databases">
        <authorList>
            <person name="Gilroy R."/>
        </authorList>
    </citation>
    <scope>NUCLEOTIDE SEQUENCE</scope>
    <source>
        <strain evidence="4">ChiSjej4B22-8349</strain>
    </source>
</reference>
<dbReference type="PANTHER" id="PTHR34216:SF7">
    <property type="entry name" value="POLY-BETA-1,6-N-ACETYL-D-GLUCOSAMINE N-DEACETYLASE"/>
    <property type="match status" value="1"/>
</dbReference>
<sequence length="608" mass="69113">MKRKIERKKASKIAAFAMVACTILSLMLSSLIHDPAILTDRKTGGAGGTIEWVDFDVPYHVLKAAMDTDIDTYDEKIHVDWIDILAYLGSRYGGNFDNYDRHHMDSFVSGVKSGKSVATLTKDMESFSYYREAYGAVLNGFLGEYQIKIPDKATGQSVWKKAYGLKAFSPIAEGFDYSHFDDFGQSRSYGYSRTHLGHDMITATGTPVTAIESGTVEAMGWNQYGGWRLGIRSYDKQRYYYYAHLRKDTPYAENLYIGASVTAGDVIGYTGQTGYSLKENTNNINTPHLHFGMQLIFNEDEKDSPDQIWIDLYAITRLLSSHRSTVVKDDNTGQYSREYPFIEENHYLKEMRASAEMSDADEIQLPIIMYHAILEDNKLSSKYIVSPDLLEKDLAYIRKKGYTPVFMKEVIAFAEGKGKLPERPIVITFDDGYYNNYYYVYPLLQKYNMKAVISVVGKMSDEFTGSGDRNLNYSHLTWDDILDMHLSGYWEIQNHSYDCHTYDVRNGVSQVSNESDEDYRTFLTSDICRLQDKIAYVTGVAPTTFTYPFGAFNENTDTILKEIGFKATLSCTEGVSTIKKGDPGCLYKLKRHLRPPGSSPQEFFTFLN</sequence>
<dbReference type="InterPro" id="IPR011330">
    <property type="entry name" value="Glyco_hydro/deAcase_b/a-brl"/>
</dbReference>
<comment type="caution">
    <text evidence="4">The sequence shown here is derived from an EMBL/GenBank/DDBJ whole genome shotgun (WGS) entry which is preliminary data.</text>
</comment>